<name>A0A4Q7V3U9_PSEST</name>
<dbReference type="Proteomes" id="UP000291591">
    <property type="component" value="Unassembled WGS sequence"/>
</dbReference>
<keyword evidence="3" id="KW-1185">Reference proteome</keyword>
<evidence type="ECO:0000256" key="1">
    <source>
        <dbReference type="SAM" id="MobiDB-lite"/>
    </source>
</evidence>
<dbReference type="AlphaFoldDB" id="A0A4Q7V3U9"/>
<proteinExistence type="predicted"/>
<sequence length="115" mass="12850">MRALSDRDPTPAARPLRSGSMPNDDVDVLDILEKVPQLGDAQIWEIAKRCRIYRGRADGEDQTVELEMSVDTAGRWMVVARDEARDLTAQGVPMPGLNGAIHMVPWYMLDSDPEE</sequence>
<evidence type="ECO:0000313" key="3">
    <source>
        <dbReference type="Proteomes" id="UP000291591"/>
    </source>
</evidence>
<comment type="caution">
    <text evidence="2">The sequence shown here is derived from an EMBL/GenBank/DDBJ whole genome shotgun (WGS) entry which is preliminary data.</text>
</comment>
<protein>
    <submittedName>
        <fullName evidence="2">Uncharacterized protein</fullName>
    </submittedName>
</protein>
<reference evidence="2 3" key="1">
    <citation type="submission" date="2019-02" db="EMBL/GenBank/DDBJ databases">
        <title>Sequencing the genomes of 1000 actinobacteria strains.</title>
        <authorList>
            <person name="Klenk H.-P."/>
        </authorList>
    </citation>
    <scope>NUCLEOTIDE SEQUENCE [LARGE SCALE GENOMIC DNA]</scope>
    <source>
        <strain evidence="2 3">DSM 45779</strain>
    </source>
</reference>
<feature type="region of interest" description="Disordered" evidence="1">
    <location>
        <begin position="1"/>
        <end position="23"/>
    </location>
</feature>
<evidence type="ECO:0000313" key="2">
    <source>
        <dbReference type="EMBL" id="RZT87383.1"/>
    </source>
</evidence>
<gene>
    <name evidence="2" type="ORF">EV383_4303</name>
</gene>
<dbReference type="EMBL" id="SHKL01000001">
    <property type="protein sequence ID" value="RZT87383.1"/>
    <property type="molecule type" value="Genomic_DNA"/>
</dbReference>
<accession>A0A4Q7V3U9</accession>
<organism evidence="2 3">
    <name type="scientific">Pseudonocardia sediminis</name>
    <dbReference type="NCBI Taxonomy" id="1397368"/>
    <lineage>
        <taxon>Bacteria</taxon>
        <taxon>Bacillati</taxon>
        <taxon>Actinomycetota</taxon>
        <taxon>Actinomycetes</taxon>
        <taxon>Pseudonocardiales</taxon>
        <taxon>Pseudonocardiaceae</taxon>
        <taxon>Pseudonocardia</taxon>
    </lineage>
</organism>